<feature type="compositionally biased region" description="Gly residues" evidence="1">
    <location>
        <begin position="393"/>
        <end position="404"/>
    </location>
</feature>
<feature type="region of interest" description="Disordered" evidence="1">
    <location>
        <begin position="24"/>
        <end position="49"/>
    </location>
</feature>
<dbReference type="AlphaFoldDB" id="A0A7S4JH81"/>
<feature type="compositionally biased region" description="Basic and acidic residues" evidence="1">
    <location>
        <begin position="296"/>
        <end position="322"/>
    </location>
</feature>
<accession>A0A7S4JH81</accession>
<dbReference type="EMBL" id="HBKQ01040497">
    <property type="protein sequence ID" value="CAE2263494.1"/>
    <property type="molecule type" value="Transcribed_RNA"/>
</dbReference>
<feature type="region of interest" description="Disordered" evidence="1">
    <location>
        <begin position="255"/>
        <end position="354"/>
    </location>
</feature>
<name>A0A7S4JH81_9STRA</name>
<evidence type="ECO:0000256" key="1">
    <source>
        <dbReference type="SAM" id="MobiDB-lite"/>
    </source>
</evidence>
<feature type="region of interest" description="Disordered" evidence="1">
    <location>
        <begin position="92"/>
        <end position="113"/>
    </location>
</feature>
<feature type="region of interest" description="Disordered" evidence="1">
    <location>
        <begin position="381"/>
        <end position="429"/>
    </location>
</feature>
<organism evidence="2">
    <name type="scientific">Odontella aurita</name>
    <dbReference type="NCBI Taxonomy" id="265563"/>
    <lineage>
        <taxon>Eukaryota</taxon>
        <taxon>Sar</taxon>
        <taxon>Stramenopiles</taxon>
        <taxon>Ochrophyta</taxon>
        <taxon>Bacillariophyta</taxon>
        <taxon>Mediophyceae</taxon>
        <taxon>Biddulphiophycidae</taxon>
        <taxon>Eupodiscales</taxon>
        <taxon>Odontellaceae</taxon>
        <taxon>Odontella</taxon>
    </lineage>
</organism>
<gene>
    <name evidence="2" type="ORF">OAUR00152_LOCUS27889</name>
</gene>
<evidence type="ECO:0000313" key="2">
    <source>
        <dbReference type="EMBL" id="CAE2263494.1"/>
    </source>
</evidence>
<reference evidence="2" key="1">
    <citation type="submission" date="2021-01" db="EMBL/GenBank/DDBJ databases">
        <authorList>
            <person name="Corre E."/>
            <person name="Pelletier E."/>
            <person name="Niang G."/>
            <person name="Scheremetjew M."/>
            <person name="Finn R."/>
            <person name="Kale V."/>
            <person name="Holt S."/>
            <person name="Cochrane G."/>
            <person name="Meng A."/>
            <person name="Brown T."/>
            <person name="Cohen L."/>
        </authorList>
    </citation>
    <scope>NUCLEOTIDE SEQUENCE</scope>
    <source>
        <strain evidence="2">Isolate 1302-5</strain>
    </source>
</reference>
<proteinExistence type="predicted"/>
<protein>
    <submittedName>
        <fullName evidence="2">Uncharacterized protein</fullName>
    </submittedName>
</protein>
<sequence length="429" mass="45328">MDRHRRGYSSSSVVAAAPRGAVVGVRHSLPTDRPTSVRDLTAPSRHPAASSVPVVPYQVDDFTHNTGRHLAGTKKHIRFSFGFAHLPSLVSSPSSSSSPCSAPSAAAAATGPACRGSEHTVELRWSGVAGKRTVTLDGRDVYFEMAPNRSVQRFEHSFPLPSAGEGGGEGTEHTLQIIGYYTVPPGTIEAERSRAVGRRKMFGTDGRFRQFDLLLDGESFHDFLRIYQLGTEECERRYGHAYEWARSHREELEGAYNGGSGRRGFGTTSNNGVGAWRRASAPPLTDEKGGGGSGRRSFDHLKPDSPNEEKKMYEAARQESLRNIRGRPAAEGADRSRSERYSAAGPRPQPTVPDFANLHAAFAMAGAGAGTGPSAGAGIATPNLSTIGEDKAGIGGGGGGGGFNNGDSLRDSLTLARSRSRGGAPPGSG</sequence>